<evidence type="ECO:0000313" key="2">
    <source>
        <dbReference type="EMBL" id="PLW08317.1"/>
    </source>
</evidence>
<comment type="caution">
    <text evidence="2">The sequence shown here is derived from an EMBL/GenBank/DDBJ whole genome shotgun (WGS) entry which is preliminary data.</text>
</comment>
<organism evidence="2 3">
    <name type="scientific">Puccinia coronata f. sp. avenae</name>
    <dbReference type="NCBI Taxonomy" id="200324"/>
    <lineage>
        <taxon>Eukaryota</taxon>
        <taxon>Fungi</taxon>
        <taxon>Dikarya</taxon>
        <taxon>Basidiomycota</taxon>
        <taxon>Pucciniomycotina</taxon>
        <taxon>Pucciniomycetes</taxon>
        <taxon>Pucciniales</taxon>
        <taxon>Pucciniaceae</taxon>
        <taxon>Puccinia</taxon>
    </lineage>
</organism>
<gene>
    <name evidence="2" type="ORF">PCASD_21917</name>
</gene>
<dbReference type="AlphaFoldDB" id="A0A2N5S4Y9"/>
<reference evidence="2 3" key="1">
    <citation type="submission" date="2017-11" db="EMBL/GenBank/DDBJ databases">
        <title>De novo assembly and phasing of dikaryotic genomes from two isolates of Puccinia coronata f. sp. avenae, the causal agent of oat crown rust.</title>
        <authorList>
            <person name="Miller M.E."/>
            <person name="Zhang Y."/>
            <person name="Omidvar V."/>
            <person name="Sperschneider J."/>
            <person name="Schwessinger B."/>
            <person name="Raley C."/>
            <person name="Palmer J.M."/>
            <person name="Garnica D."/>
            <person name="Upadhyaya N."/>
            <person name="Rathjen J."/>
            <person name="Taylor J.M."/>
            <person name="Park R.F."/>
            <person name="Dodds P.N."/>
            <person name="Hirsch C.D."/>
            <person name="Kianian S.F."/>
            <person name="Figueroa M."/>
        </authorList>
    </citation>
    <scope>NUCLEOTIDE SEQUENCE [LARGE SCALE GENOMIC DNA]</scope>
    <source>
        <strain evidence="2">12SD80</strain>
    </source>
</reference>
<sequence>MVTTPEGLSAIARVPPDEALRDSKTMHMALPAVGSHSHSSEHQGVPEEISNAPIVDNSCPEGSPVAHGQHQLQQNTESHQRGEGASHVPEYSRTPSTSSQDRLGLTLSDWKTTQRIEDEGFQPKTSQITNQAQMKSGESEKWHASEHHQQLPEVLPPSDFSYDEVLSGKGNVESIAGTSQIKRGNKEDTIRGNLFAIDEGESTGTPISQIKNEKVAIQVRFLSISVWF</sequence>
<evidence type="ECO:0000313" key="3">
    <source>
        <dbReference type="Proteomes" id="UP000235392"/>
    </source>
</evidence>
<dbReference type="Proteomes" id="UP000235392">
    <property type="component" value="Unassembled WGS sequence"/>
</dbReference>
<name>A0A2N5S4Y9_9BASI</name>
<feature type="region of interest" description="Disordered" evidence="1">
    <location>
        <begin position="51"/>
        <end position="105"/>
    </location>
</feature>
<proteinExistence type="predicted"/>
<protein>
    <submittedName>
        <fullName evidence="2">Uncharacterized protein</fullName>
    </submittedName>
</protein>
<evidence type="ECO:0000256" key="1">
    <source>
        <dbReference type="SAM" id="MobiDB-lite"/>
    </source>
</evidence>
<dbReference type="EMBL" id="PGCI01001072">
    <property type="protein sequence ID" value="PLW08317.1"/>
    <property type="molecule type" value="Genomic_DNA"/>
</dbReference>
<accession>A0A2N5S4Y9</accession>